<keyword evidence="7" id="KW-0735">Signal-anchor</keyword>
<dbReference type="InParanoid" id="H3B1P1"/>
<evidence type="ECO:0000256" key="5">
    <source>
        <dbReference type="ARBA" id="ARBA00022679"/>
    </source>
</evidence>
<keyword evidence="5" id="KW-0808">Transferase</keyword>
<keyword evidence="11" id="KW-0472">Membrane</keyword>
<keyword evidence="12" id="KW-0325">Glycoprotein</keyword>
<dbReference type="PANTHER" id="PTHR11214:SF376">
    <property type="entry name" value="HEXOSYLTRANSFERASE"/>
    <property type="match status" value="1"/>
</dbReference>
<keyword evidence="8" id="KW-1133">Transmembrane helix</keyword>
<accession>H3B1P1</accession>
<dbReference type="eggNOG" id="KOG2287">
    <property type="taxonomic scope" value="Eukaryota"/>
</dbReference>
<evidence type="ECO:0000256" key="8">
    <source>
        <dbReference type="ARBA" id="ARBA00022989"/>
    </source>
</evidence>
<dbReference type="EMBL" id="AFYH01126528">
    <property type="status" value="NOT_ANNOTATED_CDS"/>
    <property type="molecule type" value="Genomic_DNA"/>
</dbReference>
<dbReference type="HOGENOM" id="CLU_036849_6_1_1"/>
<dbReference type="FunFam" id="3.90.550.50:FF:000001">
    <property type="entry name" value="Hexosyltransferase"/>
    <property type="match status" value="1"/>
</dbReference>
<dbReference type="EC" id="2.4.1.-" evidence="13"/>
<keyword evidence="15" id="KW-1185">Reference proteome</keyword>
<dbReference type="InterPro" id="IPR002659">
    <property type="entry name" value="Glyco_trans_31"/>
</dbReference>
<dbReference type="GO" id="GO:0008499">
    <property type="term" value="F:N-acetyl-beta-D-glucosaminide beta-(1,3)-galactosyltransferase activity"/>
    <property type="evidence" value="ECO:0007669"/>
    <property type="project" value="TreeGrafter"/>
</dbReference>
<evidence type="ECO:0000256" key="13">
    <source>
        <dbReference type="RuleBase" id="RU363063"/>
    </source>
</evidence>
<reference evidence="15" key="1">
    <citation type="submission" date="2011-08" db="EMBL/GenBank/DDBJ databases">
        <title>The draft genome of Latimeria chalumnae.</title>
        <authorList>
            <person name="Di Palma F."/>
            <person name="Alfoldi J."/>
            <person name="Johnson J."/>
            <person name="Berlin A."/>
            <person name="Gnerre S."/>
            <person name="Jaffe D."/>
            <person name="MacCallum I."/>
            <person name="Young S."/>
            <person name="Walker B.J."/>
            <person name="Lander E."/>
            <person name="Lindblad-Toh K."/>
        </authorList>
    </citation>
    <scope>NUCLEOTIDE SEQUENCE [LARGE SCALE GENOMIC DNA]</scope>
    <source>
        <strain evidence="15">Wild caught</strain>
    </source>
</reference>
<dbReference type="GO" id="GO:0006493">
    <property type="term" value="P:protein O-linked glycosylation"/>
    <property type="evidence" value="ECO:0007669"/>
    <property type="project" value="TreeGrafter"/>
</dbReference>
<reference evidence="14" key="3">
    <citation type="submission" date="2025-09" db="UniProtKB">
        <authorList>
            <consortium name="Ensembl"/>
        </authorList>
    </citation>
    <scope>IDENTIFICATION</scope>
</reference>
<comment type="pathway">
    <text evidence="2">Protein modification; protein glycosylation.</text>
</comment>
<dbReference type="Gene3D" id="3.90.550.50">
    <property type="match status" value="1"/>
</dbReference>
<evidence type="ECO:0000256" key="2">
    <source>
        <dbReference type="ARBA" id="ARBA00004922"/>
    </source>
</evidence>
<dbReference type="GO" id="GO:0000139">
    <property type="term" value="C:Golgi membrane"/>
    <property type="evidence" value="ECO:0007669"/>
    <property type="project" value="UniProtKB-SubCell"/>
</dbReference>
<evidence type="ECO:0000256" key="9">
    <source>
        <dbReference type="ARBA" id="ARBA00023034"/>
    </source>
</evidence>
<evidence type="ECO:0000256" key="11">
    <source>
        <dbReference type="ARBA" id="ARBA00023136"/>
    </source>
</evidence>
<dbReference type="PANTHER" id="PTHR11214">
    <property type="entry name" value="BETA-1,3-N-ACETYLGLUCOSAMINYLTRANSFERASE"/>
    <property type="match status" value="1"/>
</dbReference>
<dbReference type="InterPro" id="IPR029044">
    <property type="entry name" value="Nucleotide-diphossugar_trans"/>
</dbReference>
<dbReference type="OMA" id="GLWTCNF"/>
<keyword evidence="4 13" id="KW-0328">Glycosyltransferase</keyword>
<comment type="similarity">
    <text evidence="3 13">Belongs to the glycosyltransferase 31 family.</text>
</comment>
<evidence type="ECO:0000313" key="14">
    <source>
        <dbReference type="Ensembl" id="ENSLACP00000015812.1"/>
    </source>
</evidence>
<dbReference type="Proteomes" id="UP000008672">
    <property type="component" value="Unassembled WGS sequence"/>
</dbReference>
<dbReference type="AlphaFoldDB" id="H3B1P1"/>
<proteinExistence type="inferred from homology"/>
<evidence type="ECO:0000256" key="3">
    <source>
        <dbReference type="ARBA" id="ARBA00008661"/>
    </source>
</evidence>
<name>H3B1P1_LATCH</name>
<keyword evidence="9 13" id="KW-0333">Golgi apparatus</keyword>
<dbReference type="Ensembl" id="ENSLACT00000015922.1">
    <property type="protein sequence ID" value="ENSLACP00000015812.1"/>
    <property type="gene ID" value="ENSLACG00000013925.1"/>
</dbReference>
<dbReference type="STRING" id="7897.ENSLACP00000015812"/>
<comment type="subcellular location">
    <subcellularLocation>
        <location evidence="1 13">Golgi apparatus membrane</location>
        <topology evidence="1 13">Single-pass type II membrane protein</topology>
    </subcellularLocation>
</comment>
<sequence>SLFGDAFELPDCKMGLVLVILVTSAPWNAHQRSVIRDTWASPWGTTKYPWQVAFLIGRASDGRVPQEVLEEKESFEDIVLGNYVDTYRNLTLKVMHGLKWAAEHCRPQYILKTDDDCFVNTDRLPQFLVEHNTIRSGLYVGSLFAPNQRHVIREPLSKWYVSEEDFRPDFYPPYASGVGYILSLDTAQAMLQVAELVRPIPVEDAYVGILAEAAGIVVKSSGRFAKHNMNWRVCNYRYLMVIHHLDAGELRAANE</sequence>
<evidence type="ECO:0000256" key="12">
    <source>
        <dbReference type="ARBA" id="ARBA00023180"/>
    </source>
</evidence>
<dbReference type="GO" id="GO:0006629">
    <property type="term" value="P:lipid metabolic process"/>
    <property type="evidence" value="ECO:0007669"/>
    <property type="project" value="UniProtKB-KW"/>
</dbReference>
<evidence type="ECO:0000256" key="6">
    <source>
        <dbReference type="ARBA" id="ARBA00022692"/>
    </source>
</evidence>
<keyword evidence="10" id="KW-0443">Lipid metabolism</keyword>
<evidence type="ECO:0000256" key="10">
    <source>
        <dbReference type="ARBA" id="ARBA00023098"/>
    </source>
</evidence>
<organism evidence="14 15">
    <name type="scientific">Latimeria chalumnae</name>
    <name type="common">Coelacanth</name>
    <dbReference type="NCBI Taxonomy" id="7897"/>
    <lineage>
        <taxon>Eukaryota</taxon>
        <taxon>Metazoa</taxon>
        <taxon>Chordata</taxon>
        <taxon>Craniata</taxon>
        <taxon>Vertebrata</taxon>
        <taxon>Euteleostomi</taxon>
        <taxon>Coelacanthiformes</taxon>
        <taxon>Coelacanthidae</taxon>
        <taxon>Latimeria</taxon>
    </lineage>
</organism>
<dbReference type="GeneTree" id="ENSGT00940000161798"/>
<evidence type="ECO:0000256" key="7">
    <source>
        <dbReference type="ARBA" id="ARBA00022968"/>
    </source>
</evidence>
<keyword evidence="6" id="KW-0812">Transmembrane</keyword>
<protein>
    <recommendedName>
        <fullName evidence="13">Hexosyltransferase</fullName>
        <ecNumber evidence="13">2.4.1.-</ecNumber>
    </recommendedName>
</protein>
<dbReference type="SUPFAM" id="SSF53448">
    <property type="entry name" value="Nucleotide-diphospho-sugar transferases"/>
    <property type="match status" value="1"/>
</dbReference>
<reference evidence="14" key="2">
    <citation type="submission" date="2025-08" db="UniProtKB">
        <authorList>
            <consortium name="Ensembl"/>
        </authorList>
    </citation>
    <scope>IDENTIFICATION</scope>
</reference>
<gene>
    <name evidence="14" type="primary">LOC102347363</name>
</gene>
<evidence type="ECO:0000256" key="4">
    <source>
        <dbReference type="ARBA" id="ARBA00022676"/>
    </source>
</evidence>
<dbReference type="Pfam" id="PF01762">
    <property type="entry name" value="Galactosyl_T"/>
    <property type="match status" value="1"/>
</dbReference>
<evidence type="ECO:0000313" key="15">
    <source>
        <dbReference type="Proteomes" id="UP000008672"/>
    </source>
</evidence>
<evidence type="ECO:0000256" key="1">
    <source>
        <dbReference type="ARBA" id="ARBA00004323"/>
    </source>
</evidence>